<dbReference type="PANTHER" id="PTHR46731:SF1">
    <property type="entry name" value="F-BOX ONLY PROTEIN 15"/>
    <property type="match status" value="1"/>
</dbReference>
<keyword evidence="1" id="KW-0479">Metal-binding</keyword>
<name>L8HHQ0_ACACF</name>
<dbReference type="Pfam" id="PF12937">
    <property type="entry name" value="F-box-like"/>
    <property type="match status" value="1"/>
</dbReference>
<dbReference type="Gene3D" id="1.20.1280.50">
    <property type="match status" value="1"/>
</dbReference>
<evidence type="ECO:0000256" key="4">
    <source>
        <dbReference type="PROSITE-ProRule" id="PRU00322"/>
    </source>
</evidence>
<reference evidence="8 9" key="1">
    <citation type="journal article" date="2013" name="Genome Biol.">
        <title>Genome of Acanthamoeba castellanii highlights extensive lateral gene transfer and early evolution of tyrosine kinase signaling.</title>
        <authorList>
            <person name="Clarke M."/>
            <person name="Lohan A.J."/>
            <person name="Liu B."/>
            <person name="Lagkouvardos I."/>
            <person name="Roy S."/>
            <person name="Zafar N."/>
            <person name="Bertelli C."/>
            <person name="Schilde C."/>
            <person name="Kianianmomeni A."/>
            <person name="Burglin T.R."/>
            <person name="Frech C."/>
            <person name="Turcotte B."/>
            <person name="Kopec K.O."/>
            <person name="Synnott J.M."/>
            <person name="Choo C."/>
            <person name="Paponov I."/>
            <person name="Finkler A."/>
            <person name="Soon Heng Tan C."/>
            <person name="Hutchins A.P."/>
            <person name="Weinmeier T."/>
            <person name="Rattei T."/>
            <person name="Chu J.S."/>
            <person name="Gimenez G."/>
            <person name="Irimia M."/>
            <person name="Rigden D.J."/>
            <person name="Fitzpatrick D.A."/>
            <person name="Lorenzo-Morales J."/>
            <person name="Bateman A."/>
            <person name="Chiu C.H."/>
            <person name="Tang P."/>
            <person name="Hegemann P."/>
            <person name="Fromm H."/>
            <person name="Raoult D."/>
            <person name="Greub G."/>
            <person name="Miranda-Saavedra D."/>
            <person name="Chen N."/>
            <person name="Nash P."/>
            <person name="Ginger M.L."/>
            <person name="Horn M."/>
            <person name="Schaap P."/>
            <person name="Caler L."/>
            <person name="Loftus B."/>
        </authorList>
    </citation>
    <scope>NUCLEOTIDE SEQUENCE [LARGE SCALE GENOMIC DNA]</scope>
    <source>
        <strain evidence="8 9">Neff</strain>
    </source>
</reference>
<evidence type="ECO:0000256" key="2">
    <source>
        <dbReference type="ARBA" id="ARBA00022771"/>
    </source>
</evidence>
<evidence type="ECO:0000313" key="9">
    <source>
        <dbReference type="Proteomes" id="UP000011083"/>
    </source>
</evidence>
<keyword evidence="5" id="KW-0175">Coiled coil</keyword>
<dbReference type="GeneID" id="14925730"/>
<dbReference type="SUPFAM" id="SSF90209">
    <property type="entry name" value="Ran binding protein zinc finger-like"/>
    <property type="match status" value="1"/>
</dbReference>
<keyword evidence="2 4" id="KW-0863">Zinc-finger</keyword>
<dbReference type="SMART" id="SM00256">
    <property type="entry name" value="FBOX"/>
    <property type="match status" value="1"/>
</dbReference>
<evidence type="ECO:0000256" key="5">
    <source>
        <dbReference type="SAM" id="Coils"/>
    </source>
</evidence>
<dbReference type="InterPro" id="IPR036047">
    <property type="entry name" value="F-box-like_dom_sf"/>
</dbReference>
<evidence type="ECO:0000259" key="7">
    <source>
        <dbReference type="PROSITE" id="PS50199"/>
    </source>
</evidence>
<dbReference type="OrthoDB" id="10257471at2759"/>
<proteinExistence type="predicted"/>
<evidence type="ECO:0000256" key="1">
    <source>
        <dbReference type="ARBA" id="ARBA00022723"/>
    </source>
</evidence>
<dbReference type="GO" id="GO:0019005">
    <property type="term" value="C:SCF ubiquitin ligase complex"/>
    <property type="evidence" value="ECO:0007669"/>
    <property type="project" value="TreeGrafter"/>
</dbReference>
<dbReference type="GO" id="GO:0008270">
    <property type="term" value="F:zinc ion binding"/>
    <property type="evidence" value="ECO:0007669"/>
    <property type="project" value="UniProtKB-KW"/>
</dbReference>
<keyword evidence="9" id="KW-1185">Reference proteome</keyword>
<organism evidence="8 9">
    <name type="scientific">Acanthamoeba castellanii (strain ATCC 30010 / Neff)</name>
    <dbReference type="NCBI Taxonomy" id="1257118"/>
    <lineage>
        <taxon>Eukaryota</taxon>
        <taxon>Amoebozoa</taxon>
        <taxon>Discosea</taxon>
        <taxon>Longamoebia</taxon>
        <taxon>Centramoebida</taxon>
        <taxon>Acanthamoebidae</taxon>
        <taxon>Acanthamoeba</taxon>
    </lineage>
</organism>
<dbReference type="InterPro" id="IPR036443">
    <property type="entry name" value="Znf_RanBP2_sf"/>
</dbReference>
<dbReference type="PROSITE" id="PS50199">
    <property type="entry name" value="ZF_RANBP2_2"/>
    <property type="match status" value="1"/>
</dbReference>
<protein>
    <submittedName>
        <fullName evidence="8">Fbox domain containing protein</fullName>
    </submittedName>
</protein>
<dbReference type="InterPro" id="IPR001810">
    <property type="entry name" value="F-box_dom"/>
</dbReference>
<feature type="domain" description="F-box" evidence="6">
    <location>
        <begin position="81"/>
        <end position="127"/>
    </location>
</feature>
<evidence type="ECO:0000256" key="3">
    <source>
        <dbReference type="ARBA" id="ARBA00022833"/>
    </source>
</evidence>
<dbReference type="InterPro" id="IPR001876">
    <property type="entry name" value="Znf_RanBP2"/>
</dbReference>
<dbReference type="EMBL" id="KB007811">
    <property type="protein sequence ID" value="ELR24705.1"/>
    <property type="molecule type" value="Genomic_DNA"/>
</dbReference>
<evidence type="ECO:0000313" key="8">
    <source>
        <dbReference type="EMBL" id="ELR24705.1"/>
    </source>
</evidence>
<keyword evidence="3" id="KW-0862">Zinc</keyword>
<evidence type="ECO:0000259" key="6">
    <source>
        <dbReference type="PROSITE" id="PS50181"/>
    </source>
</evidence>
<dbReference type="KEGG" id="acan:ACA1_173330"/>
<sequence length="263" mass="30431">MDPRLLESSTEELNAELARLETQRIELKSALREIKFKMGDIRRLVGARNAAQHMEDFHLQTTIQELRHEEETISAEQRAFPAAGLRLPYEVILEIFSFLRAADLLKASTVSRAWHTITNDNLLWKHIVTKKWEKYSKKILNDRTSIHEDSSNRDWKKYFRWCESQNLRWASHLDYLTDVAESKRQATLGRKFLARGNNNAALKVLQAANRLVPSEEIESLIKSIQSGDPSVGQRLPEWQCQHCTYINSTSEGSCDMCTLPRFS</sequence>
<dbReference type="AlphaFoldDB" id="L8HHQ0"/>
<feature type="coiled-coil region" evidence="5">
    <location>
        <begin position="6"/>
        <end position="37"/>
    </location>
</feature>
<dbReference type="RefSeq" id="XP_004356605.1">
    <property type="nucleotide sequence ID" value="XM_004356552.1"/>
</dbReference>
<dbReference type="Proteomes" id="UP000011083">
    <property type="component" value="Unassembled WGS sequence"/>
</dbReference>
<gene>
    <name evidence="8" type="ORF">ACA1_173330</name>
</gene>
<dbReference type="SMART" id="SM00547">
    <property type="entry name" value="ZnF_RBZ"/>
    <property type="match status" value="1"/>
</dbReference>
<feature type="domain" description="RanBP2-type" evidence="7">
    <location>
        <begin position="234"/>
        <end position="263"/>
    </location>
</feature>
<dbReference type="Gene3D" id="2.30.30.380">
    <property type="entry name" value="Zn-finger domain of Sec23/24"/>
    <property type="match status" value="1"/>
</dbReference>
<dbReference type="VEuPathDB" id="AmoebaDB:ACA1_173330"/>
<accession>L8HHQ0</accession>
<dbReference type="SUPFAM" id="SSF81383">
    <property type="entry name" value="F-box domain"/>
    <property type="match status" value="1"/>
</dbReference>
<dbReference type="PANTHER" id="PTHR46731">
    <property type="entry name" value="F-BOX ONLY PROTEIN 15"/>
    <property type="match status" value="1"/>
</dbReference>
<dbReference type="PROSITE" id="PS50181">
    <property type="entry name" value="FBOX"/>
    <property type="match status" value="1"/>
</dbReference>
<dbReference type="PROSITE" id="PS01358">
    <property type="entry name" value="ZF_RANBP2_1"/>
    <property type="match status" value="1"/>
</dbReference>